<dbReference type="InterPro" id="IPR044492">
    <property type="entry name" value="P_typ_ATPase_HD_dom"/>
</dbReference>
<evidence type="ECO:0000259" key="10">
    <source>
        <dbReference type="Pfam" id="PF00122"/>
    </source>
</evidence>
<dbReference type="PANTHER" id="PTHR48085">
    <property type="entry name" value="CADMIUM/ZINC-TRANSPORTING ATPASE HMA2-RELATED"/>
    <property type="match status" value="1"/>
</dbReference>
<organism evidence="11">
    <name type="scientific">Mycolicibacterium gilvum (strain PYR-GCK)</name>
    <name type="common">Mycobacterium gilvum (strain PYR-GCK)</name>
    <dbReference type="NCBI Taxonomy" id="350054"/>
    <lineage>
        <taxon>Bacteria</taxon>
        <taxon>Bacillati</taxon>
        <taxon>Actinomycetota</taxon>
        <taxon>Actinomycetes</taxon>
        <taxon>Mycobacteriales</taxon>
        <taxon>Mycobacteriaceae</taxon>
        <taxon>Mycolicibacterium</taxon>
    </lineage>
</organism>
<dbReference type="InterPro" id="IPR059000">
    <property type="entry name" value="ATPase_P-type_domA"/>
</dbReference>
<reference evidence="11" key="2">
    <citation type="journal article" date="2013" name="PLoS ONE">
        <title>A Gene Expression Study of the Activities of Aromatic Ring-Cleavage Dioxygenases in Mycobacterium gilvum PYR-GCK to Changes in Salinity and pH during Pyrene Degradation.</title>
        <authorList>
            <person name="Badejo A.C."/>
            <person name="Badejo A.O."/>
            <person name="Shin K.H."/>
            <person name="Chai Y.G."/>
        </authorList>
    </citation>
    <scope>NUCLEOTIDE SEQUENCE [LARGE SCALE GENOMIC DNA]</scope>
    <source>
        <strain evidence="11">PYR-GCK</strain>
    </source>
</reference>
<feature type="transmembrane region" description="Helical" evidence="9">
    <location>
        <begin position="244"/>
        <end position="261"/>
    </location>
</feature>
<dbReference type="NCBIfam" id="TIGR01494">
    <property type="entry name" value="ATPase_P-type"/>
    <property type="match status" value="1"/>
</dbReference>
<dbReference type="SUPFAM" id="SSF56784">
    <property type="entry name" value="HAD-like"/>
    <property type="match status" value="1"/>
</dbReference>
<keyword evidence="9" id="KW-0067">ATP-binding</keyword>
<dbReference type="GO" id="GO:0016887">
    <property type="term" value="F:ATP hydrolysis activity"/>
    <property type="evidence" value="ECO:0007669"/>
    <property type="project" value="InterPro"/>
</dbReference>
<dbReference type="GO" id="GO:0019829">
    <property type="term" value="F:ATPase-coupled monoatomic cation transmembrane transporter activity"/>
    <property type="evidence" value="ECO:0007669"/>
    <property type="project" value="InterPro"/>
</dbReference>
<dbReference type="GO" id="GO:0005524">
    <property type="term" value="F:ATP binding"/>
    <property type="evidence" value="ECO:0007669"/>
    <property type="project" value="UniProtKB-UniRule"/>
</dbReference>
<dbReference type="eggNOG" id="COG2217">
    <property type="taxonomic scope" value="Bacteria"/>
</dbReference>
<dbReference type="InterPro" id="IPR027256">
    <property type="entry name" value="P-typ_ATPase_IB"/>
</dbReference>
<dbReference type="Gene3D" id="3.40.1110.10">
    <property type="entry name" value="Calcium-transporting ATPase, cytoplasmic domain N"/>
    <property type="match status" value="1"/>
</dbReference>
<dbReference type="InterPro" id="IPR036412">
    <property type="entry name" value="HAD-like_sf"/>
</dbReference>
<evidence type="ECO:0000256" key="3">
    <source>
        <dbReference type="ARBA" id="ARBA00022475"/>
    </source>
</evidence>
<dbReference type="SFLD" id="SFLDS00003">
    <property type="entry name" value="Haloacid_Dehalogenase"/>
    <property type="match status" value="1"/>
</dbReference>
<evidence type="ECO:0000256" key="5">
    <source>
        <dbReference type="ARBA" id="ARBA00022723"/>
    </source>
</evidence>
<dbReference type="HOGENOM" id="CLU_001771_6_0_11"/>
<evidence type="ECO:0000256" key="9">
    <source>
        <dbReference type="RuleBase" id="RU362081"/>
    </source>
</evidence>
<feature type="transmembrane region" description="Helical" evidence="9">
    <location>
        <begin position="463"/>
        <end position="482"/>
    </location>
</feature>
<dbReference type="SFLD" id="SFLDG00002">
    <property type="entry name" value="C1.7:_P-type_atpase_like"/>
    <property type="match status" value="1"/>
</dbReference>
<dbReference type="AlphaFoldDB" id="A4T203"/>
<comment type="subcellular location">
    <subcellularLocation>
        <location evidence="1">Cell membrane</location>
        <topology evidence="1">Multi-pass membrane protein</topology>
    </subcellularLocation>
</comment>
<accession>A4T203</accession>
<feature type="transmembrane region" description="Helical" evidence="9">
    <location>
        <begin position="807"/>
        <end position="825"/>
    </location>
</feature>
<dbReference type="SFLD" id="SFLDF00027">
    <property type="entry name" value="p-type_atpase"/>
    <property type="match status" value="1"/>
</dbReference>
<feature type="transmembrane region" description="Helical" evidence="9">
    <location>
        <begin position="296"/>
        <end position="314"/>
    </location>
</feature>
<dbReference type="GO" id="GO:0046872">
    <property type="term" value="F:metal ion binding"/>
    <property type="evidence" value="ECO:0007669"/>
    <property type="project" value="UniProtKB-KW"/>
</dbReference>
<feature type="transmembrane region" description="Helical" evidence="9">
    <location>
        <begin position="494"/>
        <end position="518"/>
    </location>
</feature>
<protein>
    <submittedName>
        <fullName evidence="11">Heavy metal translocating P-type ATPase</fullName>
    </submittedName>
</protein>
<dbReference type="GO" id="GO:0005886">
    <property type="term" value="C:plasma membrane"/>
    <property type="evidence" value="ECO:0007669"/>
    <property type="project" value="UniProtKB-SubCell"/>
</dbReference>
<dbReference type="PROSITE" id="PS00154">
    <property type="entry name" value="ATPASE_E1_E2"/>
    <property type="match status" value="1"/>
</dbReference>
<keyword evidence="5 9" id="KW-0479">Metal-binding</keyword>
<dbReference type="SUPFAM" id="SSF81665">
    <property type="entry name" value="Calcium ATPase, transmembrane domain M"/>
    <property type="match status" value="1"/>
</dbReference>
<dbReference type="KEGG" id="mgi:Mflv_2822"/>
<dbReference type="Pfam" id="PF00122">
    <property type="entry name" value="E1-E2_ATPase"/>
    <property type="match status" value="1"/>
</dbReference>
<dbReference type="PRINTS" id="PR00119">
    <property type="entry name" value="CATATPASE"/>
</dbReference>
<evidence type="ECO:0000256" key="8">
    <source>
        <dbReference type="ARBA" id="ARBA00023136"/>
    </source>
</evidence>
<dbReference type="InterPro" id="IPR023299">
    <property type="entry name" value="ATPase_P-typ_cyto_dom_N"/>
</dbReference>
<dbReference type="Gene3D" id="3.40.50.1000">
    <property type="entry name" value="HAD superfamily/HAD-like"/>
    <property type="match status" value="1"/>
</dbReference>
<dbReference type="Pfam" id="PF00702">
    <property type="entry name" value="Hydrolase"/>
    <property type="match status" value="1"/>
</dbReference>
<dbReference type="InterPro" id="IPR018303">
    <property type="entry name" value="ATPase_P-typ_P_site"/>
</dbReference>
<name>A4T203_MYCGI</name>
<dbReference type="InterPro" id="IPR008250">
    <property type="entry name" value="ATPase_P-typ_transduc_dom_A_sf"/>
</dbReference>
<keyword evidence="9" id="KW-0547">Nucleotide-binding</keyword>
<feature type="transmembrane region" description="Helical" evidence="9">
    <location>
        <begin position="218"/>
        <end position="238"/>
    </location>
</feature>
<keyword evidence="7 9" id="KW-1133">Transmembrane helix</keyword>
<sequence length="870" mass="90492">MPPTRGFAQIGVDESYAHMRIIACMADRNGEKVGRLGADGAPTHRTLALDLTDLLPDSDERCADRLTRGLVDDGIIEQAHVIDGDTPKPRLCVHYDAEAASATEVQRRALEAADTITSMYGHLRWLTTGTHDDMAMRTALVDTLSTIPGVVAAAATPDSVELEFERTTVTAQELVDVIAAQMAPSGSAADAEAAVAHDGDGADHQHGHGGISGERTELVFAGLAGALLLTGWLLAAFADTPRSAEVVVYGLAFFFGAFFTVQEAFASVRQGRFEIDFLMLVSAAGAAALGEVAEGALLLFLFSVGHALEGYAMGRARRAIEALAELAPKTALVRRGGTGDTVEVSVADLRIGDIVVVRPNMRLAADGFVVAGSSSIDQAPVTGESVPVDKIPVPDVAAAAASPELIDAASRVFAGTINGAGAIEIQVTRLASDSTLARVVRLVAEAQTKTTSTQRFTDRFQRIFVPVVLVGVVLLLFAGFVVDEPFTDTVYRALAVLVAASPCALAIATPSAVLSAVARAARAGILMKGGAALEELGRVNVLAFDKTGTLTEGRPRIADVCATADSDDAELLRIAVAVEEQSDHPLARAIVRDGRERLAGAVTPRATDVRAVIGRGIVASVEGVEVCIGKTELFTDAAQPPPAELAAEVNRLEQAGRTTMLVRAGDRWLGAIGLMDLPRPEASAVIARLAALGVKNTVMLSGDNQRVADAVAAEVGVAHARGDLMPEDKVAQIAALRERHGRVGMVGDGVNDAPAMAGASVGIAMGAAGSDVALETADVALMADDLRALPFAISLSRRSSRVIKQNLWASLGIVAVLIPATIFGLGIGPAVLIHEGSTLIVVANALRLLGMPMQSVTPAAPRVERAEETP</sequence>
<evidence type="ECO:0000256" key="4">
    <source>
        <dbReference type="ARBA" id="ARBA00022692"/>
    </source>
</evidence>
<dbReference type="SUPFAM" id="SSF81653">
    <property type="entry name" value="Calcium ATPase, transduction domain A"/>
    <property type="match status" value="1"/>
</dbReference>
<keyword evidence="6" id="KW-1278">Translocase</keyword>
<keyword evidence="8 9" id="KW-0472">Membrane</keyword>
<dbReference type="InterPro" id="IPR001757">
    <property type="entry name" value="P_typ_ATPase"/>
</dbReference>
<evidence type="ECO:0000256" key="6">
    <source>
        <dbReference type="ARBA" id="ARBA00022967"/>
    </source>
</evidence>
<keyword evidence="3 9" id="KW-1003">Cell membrane</keyword>
<feature type="domain" description="P-type ATPase A" evidence="10">
    <location>
        <begin position="325"/>
        <end position="443"/>
    </location>
</feature>
<dbReference type="EMBL" id="CP000656">
    <property type="protein sequence ID" value="ABP45299.1"/>
    <property type="molecule type" value="Genomic_DNA"/>
</dbReference>
<evidence type="ECO:0000313" key="11">
    <source>
        <dbReference type="EMBL" id="ABP45299.1"/>
    </source>
</evidence>
<evidence type="ECO:0000256" key="1">
    <source>
        <dbReference type="ARBA" id="ARBA00004651"/>
    </source>
</evidence>
<comment type="similarity">
    <text evidence="2 9">Belongs to the cation transport ATPase (P-type) (TC 3.A.3) family. Type IB subfamily.</text>
</comment>
<dbReference type="STRING" id="350054.Mflv_2822"/>
<dbReference type="InterPro" id="IPR051014">
    <property type="entry name" value="Cation_Transport_ATPase_IB"/>
</dbReference>
<evidence type="ECO:0000256" key="2">
    <source>
        <dbReference type="ARBA" id="ARBA00006024"/>
    </source>
</evidence>
<reference evidence="11" key="1">
    <citation type="submission" date="2007-04" db="EMBL/GenBank/DDBJ databases">
        <authorList>
            <consortium name="US DOE Joint Genome Institute"/>
            <person name="Copeland A."/>
            <person name="Lucas S."/>
            <person name="Lapidus A."/>
            <person name="Barry K."/>
            <person name="Detter J.C."/>
            <person name="Glavina del Rio T."/>
            <person name="Hammon N."/>
            <person name="Israni S."/>
            <person name="Dalin E."/>
            <person name="Tice H."/>
            <person name="Pitluck S."/>
            <person name="Chain P."/>
            <person name="Malfatti S."/>
            <person name="Shin M."/>
            <person name="Vergez L."/>
            <person name="Schmutz J."/>
            <person name="Larimer F."/>
            <person name="Land M."/>
            <person name="Hauser L."/>
            <person name="Kyrpides N."/>
            <person name="Mikhailova N."/>
            <person name="Miller C."/>
            <person name="Richardson P."/>
        </authorList>
    </citation>
    <scope>NUCLEOTIDE SEQUENCE</scope>
    <source>
        <strain evidence="11">PYR-GCK</strain>
    </source>
</reference>
<dbReference type="PANTHER" id="PTHR48085:SF5">
    <property type="entry name" value="CADMIUM_ZINC-TRANSPORTING ATPASE HMA4-RELATED"/>
    <property type="match status" value="1"/>
</dbReference>
<dbReference type="InterPro" id="IPR023214">
    <property type="entry name" value="HAD_sf"/>
</dbReference>
<dbReference type="Gene3D" id="3.30.70.100">
    <property type="match status" value="2"/>
</dbReference>
<dbReference type="CDD" id="cd07551">
    <property type="entry name" value="P-type_ATPase_HM_ZosA_PfeT-like"/>
    <property type="match status" value="1"/>
</dbReference>
<gene>
    <name evidence="11" type="ordered locus">Mflv_2822</name>
</gene>
<evidence type="ECO:0000256" key="7">
    <source>
        <dbReference type="ARBA" id="ARBA00022989"/>
    </source>
</evidence>
<dbReference type="NCBIfam" id="TIGR01525">
    <property type="entry name" value="ATPase-IB_hvy"/>
    <property type="match status" value="1"/>
</dbReference>
<dbReference type="InterPro" id="IPR023298">
    <property type="entry name" value="ATPase_P-typ_TM_dom_sf"/>
</dbReference>
<dbReference type="Gene3D" id="2.70.150.10">
    <property type="entry name" value="Calcium-transporting ATPase, cytoplasmic transduction domain A"/>
    <property type="match status" value="1"/>
</dbReference>
<keyword evidence="4 9" id="KW-0812">Transmembrane</keyword>
<proteinExistence type="inferred from homology"/>